<feature type="chain" id="PRO_5047098726" evidence="4">
    <location>
        <begin position="25"/>
        <end position="198"/>
    </location>
</feature>
<feature type="signal peptide" evidence="4">
    <location>
        <begin position="1"/>
        <end position="24"/>
    </location>
</feature>
<keyword evidence="3" id="KW-0378">Hydrolase</keyword>
<dbReference type="RefSeq" id="WP_278018511.1">
    <property type="nucleotide sequence ID" value="NZ_JARRRY010000018.1"/>
</dbReference>
<evidence type="ECO:0000256" key="3">
    <source>
        <dbReference type="ARBA" id="ARBA00022801"/>
    </source>
</evidence>
<dbReference type="PANTHER" id="PTHR12302:SF3">
    <property type="entry name" value="SERINE_THREONINE-PROTEIN KINASE 31"/>
    <property type="match status" value="1"/>
</dbReference>
<keyword evidence="4" id="KW-0732">Signal</keyword>
<keyword evidence="1" id="KW-0540">Nuclease</keyword>
<protein>
    <submittedName>
        <fullName evidence="6">Thermonuclease family protein</fullName>
    </submittedName>
</protein>
<evidence type="ECO:0000313" key="6">
    <source>
        <dbReference type="EMBL" id="MDG5753674.1"/>
    </source>
</evidence>
<dbReference type="Gene3D" id="2.40.50.90">
    <property type="match status" value="1"/>
</dbReference>
<evidence type="ECO:0000256" key="2">
    <source>
        <dbReference type="ARBA" id="ARBA00022759"/>
    </source>
</evidence>
<evidence type="ECO:0000256" key="1">
    <source>
        <dbReference type="ARBA" id="ARBA00022722"/>
    </source>
</evidence>
<evidence type="ECO:0000313" key="7">
    <source>
        <dbReference type="Proteomes" id="UP001218246"/>
    </source>
</evidence>
<keyword evidence="7" id="KW-1185">Reference proteome</keyword>
<proteinExistence type="predicted"/>
<dbReference type="Proteomes" id="UP001218246">
    <property type="component" value="Unassembled WGS sequence"/>
</dbReference>
<evidence type="ECO:0000259" key="5">
    <source>
        <dbReference type="PROSITE" id="PS50830"/>
    </source>
</evidence>
<dbReference type="PROSITE" id="PS51257">
    <property type="entry name" value="PROKAR_LIPOPROTEIN"/>
    <property type="match status" value="1"/>
</dbReference>
<accession>A0ABT6H2Q0</accession>
<comment type="caution">
    <text evidence="6">The sequence shown here is derived from an EMBL/GenBank/DDBJ whole genome shotgun (WGS) entry which is preliminary data.</text>
</comment>
<keyword evidence="2" id="KW-0255">Endonuclease</keyword>
<dbReference type="Pfam" id="PF00565">
    <property type="entry name" value="SNase"/>
    <property type="match status" value="1"/>
</dbReference>
<feature type="domain" description="TNase-like" evidence="5">
    <location>
        <begin position="40"/>
        <end position="178"/>
    </location>
</feature>
<dbReference type="InterPro" id="IPR035437">
    <property type="entry name" value="SNase_OB-fold_sf"/>
</dbReference>
<dbReference type="EMBL" id="JARULN010000004">
    <property type="protein sequence ID" value="MDG5753674.1"/>
    <property type="molecule type" value="Genomic_DNA"/>
</dbReference>
<organism evidence="6 7">
    <name type="scientific">Ectobacillus antri</name>
    <dbReference type="NCBI Taxonomy" id="2486280"/>
    <lineage>
        <taxon>Bacteria</taxon>
        <taxon>Bacillati</taxon>
        <taxon>Bacillota</taxon>
        <taxon>Bacilli</taxon>
        <taxon>Bacillales</taxon>
        <taxon>Bacillaceae</taxon>
        <taxon>Ectobacillus</taxon>
    </lineage>
</organism>
<sequence>MKTLLQALFCAIMLFLSACGIFSAAPVDELEFATQIKDLKKIEAEVVRCADGDTLTVIPKQGKHAGKEMKVRTLLFDSTESVKPGTKPMAWSKEASARHKELVMGKMVTLVFDKGNQQDHYGRYLAYVYVDGKSVGAQMLREGLGIVRYVETGTDTLYKQFKEAEQVAREQKKGVWSIPGYVKQGKGKEAYYDLRMAY</sequence>
<dbReference type="PANTHER" id="PTHR12302">
    <property type="entry name" value="EBNA2 BINDING PROTEIN P100"/>
    <property type="match status" value="1"/>
</dbReference>
<dbReference type="PROSITE" id="PS50830">
    <property type="entry name" value="TNASE_3"/>
    <property type="match status" value="1"/>
</dbReference>
<gene>
    <name evidence="6" type="ORF">P6P90_06765</name>
</gene>
<dbReference type="SMART" id="SM00318">
    <property type="entry name" value="SNc"/>
    <property type="match status" value="1"/>
</dbReference>
<dbReference type="SUPFAM" id="SSF50199">
    <property type="entry name" value="Staphylococcal nuclease"/>
    <property type="match status" value="1"/>
</dbReference>
<name>A0ABT6H2Q0_9BACI</name>
<reference evidence="6 7" key="1">
    <citation type="submission" date="2023-04" db="EMBL/GenBank/DDBJ databases">
        <title>Ectobacillus antri isolated from activated sludge.</title>
        <authorList>
            <person name="Yan P."/>
            <person name="Liu X."/>
        </authorList>
    </citation>
    <scope>NUCLEOTIDE SEQUENCE [LARGE SCALE GENOMIC DNA]</scope>
    <source>
        <strain evidence="6 7">C18H</strain>
    </source>
</reference>
<evidence type="ECO:0000256" key="4">
    <source>
        <dbReference type="SAM" id="SignalP"/>
    </source>
</evidence>
<dbReference type="InterPro" id="IPR016071">
    <property type="entry name" value="Staphylococal_nuclease_OB-fold"/>
</dbReference>